<dbReference type="AlphaFoldDB" id="A0A7Z0U152"/>
<evidence type="ECO:0000313" key="4">
    <source>
        <dbReference type="EMBL" id="NYZ63983.1"/>
    </source>
</evidence>
<dbReference type="Gene3D" id="3.40.630.30">
    <property type="match status" value="1"/>
</dbReference>
<evidence type="ECO:0000256" key="2">
    <source>
        <dbReference type="ARBA" id="ARBA00023315"/>
    </source>
</evidence>
<dbReference type="SUPFAM" id="SSF55729">
    <property type="entry name" value="Acyl-CoA N-acyltransferases (Nat)"/>
    <property type="match status" value="1"/>
</dbReference>
<gene>
    <name evidence="4" type="ORF">H0E82_14660</name>
</gene>
<name>A0A7Z0U152_9GAMM</name>
<dbReference type="InterPro" id="IPR050832">
    <property type="entry name" value="Bact_Acetyltransf"/>
</dbReference>
<feature type="domain" description="N-acetyltransferase" evidence="3">
    <location>
        <begin position="1"/>
        <end position="141"/>
    </location>
</feature>
<dbReference type="InterPro" id="IPR016181">
    <property type="entry name" value="Acyl_CoA_acyltransferase"/>
</dbReference>
<accession>A0A7Z0U152</accession>
<dbReference type="GO" id="GO:0016747">
    <property type="term" value="F:acyltransferase activity, transferring groups other than amino-acyl groups"/>
    <property type="evidence" value="ECO:0007669"/>
    <property type="project" value="InterPro"/>
</dbReference>
<dbReference type="EMBL" id="JACCJZ010000020">
    <property type="protein sequence ID" value="NYZ63983.1"/>
    <property type="molecule type" value="Genomic_DNA"/>
</dbReference>
<keyword evidence="2" id="KW-0012">Acyltransferase</keyword>
<dbReference type="InterPro" id="IPR000182">
    <property type="entry name" value="GNAT_dom"/>
</dbReference>
<proteinExistence type="predicted"/>
<keyword evidence="5" id="KW-1185">Reference proteome</keyword>
<evidence type="ECO:0000313" key="5">
    <source>
        <dbReference type="Proteomes" id="UP000589896"/>
    </source>
</evidence>
<evidence type="ECO:0000259" key="3">
    <source>
        <dbReference type="PROSITE" id="PS51186"/>
    </source>
</evidence>
<evidence type="ECO:0000256" key="1">
    <source>
        <dbReference type="ARBA" id="ARBA00022679"/>
    </source>
</evidence>
<dbReference type="PROSITE" id="PS51186">
    <property type="entry name" value="GNAT"/>
    <property type="match status" value="1"/>
</dbReference>
<dbReference type="PANTHER" id="PTHR43877:SF2">
    <property type="entry name" value="AMINOALKYLPHOSPHONATE N-ACETYLTRANSFERASE-RELATED"/>
    <property type="match status" value="1"/>
</dbReference>
<dbReference type="PANTHER" id="PTHR43877">
    <property type="entry name" value="AMINOALKYLPHOSPHONATE N-ACETYLTRANSFERASE-RELATED-RELATED"/>
    <property type="match status" value="1"/>
</dbReference>
<dbReference type="Proteomes" id="UP000589896">
    <property type="component" value="Unassembled WGS sequence"/>
</dbReference>
<comment type="caution">
    <text evidence="4">The sequence shown here is derived from an EMBL/GenBank/DDBJ whole genome shotgun (WGS) entry which is preliminary data.</text>
</comment>
<dbReference type="Pfam" id="PF00583">
    <property type="entry name" value="Acetyltransf_1"/>
    <property type="match status" value="1"/>
</dbReference>
<keyword evidence="1 4" id="KW-0808">Transferase</keyword>
<organism evidence="4 5">
    <name type="scientific">Luteimonas deserti</name>
    <dbReference type="NCBI Taxonomy" id="2752306"/>
    <lineage>
        <taxon>Bacteria</taxon>
        <taxon>Pseudomonadati</taxon>
        <taxon>Pseudomonadota</taxon>
        <taxon>Gammaproteobacteria</taxon>
        <taxon>Lysobacterales</taxon>
        <taxon>Lysobacteraceae</taxon>
        <taxon>Luteimonas</taxon>
    </lineage>
</organism>
<protein>
    <submittedName>
        <fullName evidence="4">GNAT family N-acetyltransferase</fullName>
    </submittedName>
</protein>
<sequence>MMRAFYDEEGLVFDAVRIAGAARALLDAPDTGTVLLLGDAADLGYLVLTRGFSLEQGGGFALLDELFIAPHARCRGLGAAALEIAKRHVRTWGVRTLRLEVHRRNPRARVLYLRSGFHDDQRDLLTLVDDAAGDAGRHPARP</sequence>
<reference evidence="4 5" key="1">
    <citation type="submission" date="2020-07" db="EMBL/GenBank/DDBJ databases">
        <title>isolation of Luteimonas sp. SJ-16.</title>
        <authorList>
            <person name="Huang X.-X."/>
            <person name="Xu L."/>
            <person name="Sun J.-Q."/>
        </authorList>
    </citation>
    <scope>NUCLEOTIDE SEQUENCE [LARGE SCALE GENOMIC DNA]</scope>
    <source>
        <strain evidence="4 5">SJ-16</strain>
    </source>
</reference>